<dbReference type="PANTHER" id="PTHR46113">
    <property type="entry name" value="SNAC DOMAIN-CONTAINING PROTEIN"/>
    <property type="match status" value="1"/>
</dbReference>
<reference evidence="1 2" key="1">
    <citation type="journal article" date="2019" name="Sci. Rep.">
        <title>Orb-weaving spider Araneus ventricosus genome elucidates the spidroin gene catalogue.</title>
        <authorList>
            <person name="Kono N."/>
            <person name="Nakamura H."/>
            <person name="Ohtoshi R."/>
            <person name="Moran D.A.P."/>
            <person name="Shinohara A."/>
            <person name="Yoshida Y."/>
            <person name="Fujiwara M."/>
            <person name="Mori M."/>
            <person name="Tomita M."/>
            <person name="Arakawa K."/>
        </authorList>
    </citation>
    <scope>NUCLEOTIDE SEQUENCE [LARGE SCALE GENOMIC DNA]</scope>
</reference>
<protein>
    <submittedName>
        <fullName evidence="1">Uncharacterized protein</fullName>
    </submittedName>
</protein>
<gene>
    <name evidence="1" type="ORF">AVEN_174739_1</name>
</gene>
<name>A0A4Y2BM37_ARAVE</name>
<dbReference type="PANTHER" id="PTHR46113:SF1">
    <property type="entry name" value="PEPTIDASE M17 LEUCYL AMINOPEPTIDASE N-TERMINAL DOMAIN-CONTAINING PROTEIN"/>
    <property type="match status" value="1"/>
</dbReference>
<keyword evidence="2" id="KW-1185">Reference proteome</keyword>
<dbReference type="EMBL" id="BGPR01000086">
    <property type="protein sequence ID" value="GBL92465.1"/>
    <property type="molecule type" value="Genomic_DNA"/>
</dbReference>
<dbReference type="AlphaFoldDB" id="A0A4Y2BM37"/>
<accession>A0A4Y2BM37</accession>
<proteinExistence type="predicted"/>
<sequence length="133" mass="15496">MEIDKLSSRRDPLSLVPAKGRFNKCPATDQKAIEDFIFQKSLNLLKKLNIDISFLNTSPDLWDRDDSYLKSQEIFQNLAIVNDTAERGVKLMQDFNGLLTADEEQKQFLLQCVKDHRIQYPDCRKATLKRKFD</sequence>
<organism evidence="1 2">
    <name type="scientific">Araneus ventricosus</name>
    <name type="common">Orbweaver spider</name>
    <name type="synonym">Epeira ventricosa</name>
    <dbReference type="NCBI Taxonomy" id="182803"/>
    <lineage>
        <taxon>Eukaryota</taxon>
        <taxon>Metazoa</taxon>
        <taxon>Ecdysozoa</taxon>
        <taxon>Arthropoda</taxon>
        <taxon>Chelicerata</taxon>
        <taxon>Arachnida</taxon>
        <taxon>Araneae</taxon>
        <taxon>Araneomorphae</taxon>
        <taxon>Entelegynae</taxon>
        <taxon>Araneoidea</taxon>
        <taxon>Araneidae</taxon>
        <taxon>Araneus</taxon>
    </lineage>
</organism>
<evidence type="ECO:0000313" key="1">
    <source>
        <dbReference type="EMBL" id="GBL92465.1"/>
    </source>
</evidence>
<evidence type="ECO:0000313" key="2">
    <source>
        <dbReference type="Proteomes" id="UP000499080"/>
    </source>
</evidence>
<dbReference type="Proteomes" id="UP000499080">
    <property type="component" value="Unassembled WGS sequence"/>
</dbReference>
<dbReference type="OrthoDB" id="6626714at2759"/>
<comment type="caution">
    <text evidence="1">The sequence shown here is derived from an EMBL/GenBank/DDBJ whole genome shotgun (WGS) entry which is preliminary data.</text>
</comment>